<dbReference type="Proteomes" id="UP001597414">
    <property type="component" value="Unassembled WGS sequence"/>
</dbReference>
<feature type="region of interest" description="Disordered" evidence="4">
    <location>
        <begin position="170"/>
        <end position="202"/>
    </location>
</feature>
<dbReference type="SUPFAM" id="SSF48452">
    <property type="entry name" value="TPR-like"/>
    <property type="match status" value="1"/>
</dbReference>
<dbReference type="EMBL" id="JBHUIV010000010">
    <property type="protein sequence ID" value="MFD2201285.1"/>
    <property type="molecule type" value="Genomic_DNA"/>
</dbReference>
<proteinExistence type="predicted"/>
<dbReference type="Pfam" id="PF13432">
    <property type="entry name" value="TPR_16"/>
    <property type="match status" value="1"/>
</dbReference>
<dbReference type="InterPro" id="IPR050498">
    <property type="entry name" value="Ycf3"/>
</dbReference>
<dbReference type="InterPro" id="IPR019734">
    <property type="entry name" value="TPR_rpt"/>
</dbReference>
<keyword evidence="6" id="KW-1185">Reference proteome</keyword>
<organism evidence="5 6">
    <name type="scientific">Shivajiella indica</name>
    <dbReference type="NCBI Taxonomy" id="872115"/>
    <lineage>
        <taxon>Bacteria</taxon>
        <taxon>Pseudomonadati</taxon>
        <taxon>Bacteroidota</taxon>
        <taxon>Cytophagia</taxon>
        <taxon>Cytophagales</taxon>
        <taxon>Cyclobacteriaceae</taxon>
        <taxon>Shivajiella</taxon>
    </lineage>
</organism>
<sequence>MSNFDISIQYFKEGKFQEALEQINICIEEEKNNSEFYFFRARVKSRLGDFHTSLEDFDYLIQLEPFNPTYISDRAVVLHLLQRNEEALEEFDRALNLEPSNPYRYSSRAYFKDRIGDLKGAIEDYEKAIELDPEDAVAYNNKGLVEEKLGYIEKSKKSFKKADELVGYNPGKMGKPEIDQDSNTGSKLKTSFVEDSGKGAEGQSSLTFSDYLGTVKKVFKDQETRKEFWEFLKSRLSGNKL</sequence>
<gene>
    <name evidence="5" type="ORF">ACFSKV_06890</name>
</gene>
<dbReference type="PANTHER" id="PTHR44858">
    <property type="entry name" value="TETRATRICOPEPTIDE REPEAT PROTEIN 6"/>
    <property type="match status" value="1"/>
</dbReference>
<dbReference type="Gene3D" id="1.25.40.10">
    <property type="entry name" value="Tetratricopeptide repeat domain"/>
    <property type="match status" value="2"/>
</dbReference>
<dbReference type="SMART" id="SM00028">
    <property type="entry name" value="TPR"/>
    <property type="match status" value="4"/>
</dbReference>
<evidence type="ECO:0000313" key="5">
    <source>
        <dbReference type="EMBL" id="MFD2201285.1"/>
    </source>
</evidence>
<evidence type="ECO:0000256" key="3">
    <source>
        <dbReference type="PROSITE-ProRule" id="PRU00339"/>
    </source>
</evidence>
<feature type="repeat" description="TPR" evidence="3">
    <location>
        <begin position="34"/>
        <end position="67"/>
    </location>
</feature>
<accession>A0ABW5B6M9</accession>
<protein>
    <submittedName>
        <fullName evidence="5">Tetratricopeptide repeat protein</fullName>
    </submittedName>
</protein>
<keyword evidence="1" id="KW-0677">Repeat</keyword>
<dbReference type="Pfam" id="PF13414">
    <property type="entry name" value="TPR_11"/>
    <property type="match status" value="1"/>
</dbReference>
<dbReference type="PANTHER" id="PTHR44858:SF1">
    <property type="entry name" value="UDP-N-ACETYLGLUCOSAMINE--PEPTIDE N-ACETYLGLUCOSAMINYLTRANSFERASE SPINDLY-RELATED"/>
    <property type="match status" value="1"/>
</dbReference>
<comment type="caution">
    <text evidence="5">The sequence shown here is derived from an EMBL/GenBank/DDBJ whole genome shotgun (WGS) entry which is preliminary data.</text>
</comment>
<evidence type="ECO:0000256" key="1">
    <source>
        <dbReference type="ARBA" id="ARBA00022737"/>
    </source>
</evidence>
<evidence type="ECO:0000256" key="4">
    <source>
        <dbReference type="SAM" id="MobiDB-lite"/>
    </source>
</evidence>
<reference evidence="6" key="1">
    <citation type="journal article" date="2019" name="Int. J. Syst. Evol. Microbiol.">
        <title>The Global Catalogue of Microorganisms (GCM) 10K type strain sequencing project: providing services to taxonomists for standard genome sequencing and annotation.</title>
        <authorList>
            <consortium name="The Broad Institute Genomics Platform"/>
            <consortium name="The Broad Institute Genome Sequencing Center for Infectious Disease"/>
            <person name="Wu L."/>
            <person name="Ma J."/>
        </authorList>
    </citation>
    <scope>NUCLEOTIDE SEQUENCE [LARGE SCALE GENOMIC DNA]</scope>
    <source>
        <strain evidence="6">KCTC 19812</strain>
    </source>
</reference>
<keyword evidence="2 3" id="KW-0802">TPR repeat</keyword>
<dbReference type="PROSITE" id="PS50005">
    <property type="entry name" value="TPR"/>
    <property type="match status" value="3"/>
</dbReference>
<name>A0ABW5B6M9_9BACT</name>
<feature type="repeat" description="TPR" evidence="3">
    <location>
        <begin position="68"/>
        <end position="101"/>
    </location>
</feature>
<dbReference type="RefSeq" id="WP_380801204.1">
    <property type="nucleotide sequence ID" value="NZ_JBHUIV010000010.1"/>
</dbReference>
<dbReference type="InterPro" id="IPR011990">
    <property type="entry name" value="TPR-like_helical_dom_sf"/>
</dbReference>
<evidence type="ECO:0000256" key="2">
    <source>
        <dbReference type="ARBA" id="ARBA00022803"/>
    </source>
</evidence>
<feature type="repeat" description="TPR" evidence="3">
    <location>
        <begin position="102"/>
        <end position="135"/>
    </location>
</feature>
<evidence type="ECO:0000313" key="6">
    <source>
        <dbReference type="Proteomes" id="UP001597414"/>
    </source>
</evidence>